<proteinExistence type="predicted"/>
<keyword evidence="7" id="KW-1185">Reference proteome</keyword>
<evidence type="ECO:0000313" key="7">
    <source>
        <dbReference type="Proteomes" id="UP001152747"/>
    </source>
</evidence>
<evidence type="ECO:0000256" key="5">
    <source>
        <dbReference type="ARBA" id="ARBA00023180"/>
    </source>
</evidence>
<evidence type="ECO:0000256" key="2">
    <source>
        <dbReference type="ARBA" id="ARBA00022676"/>
    </source>
</evidence>
<evidence type="ECO:0000256" key="3">
    <source>
        <dbReference type="ARBA" id="ARBA00022679"/>
    </source>
</evidence>
<gene>
    <name evidence="6" type="ORF">CAMP_LOCUS16150</name>
</gene>
<evidence type="ECO:0000313" key="6">
    <source>
        <dbReference type="EMBL" id="CAI5453513.1"/>
    </source>
</evidence>
<sequence length="331" mass="39474">MAFIRNVYTTYEFQEMLLSSIYHPSNTYCYSVDSKSKTGIFEKLQKLSRCLPNIILNPVKYDFDSAGHFQDRANFKCLELILDRKWDHVMFLQNNDLVLKSVEELAELSHLLNYTSMISFRNPPENRYIHDADWTPAGLKLFKNESQVPLDILHKPLRIWKNFNQNILSRNFAKWIFEKLNLEGIMNLFDQKNIYGVDEMLVQTLYRNNLGLDSQPTSNCNNTVENLVRFVEWDRSWITSKCRSRLSRHYICMIGVEYLADFVESKFVIANKILENFDLAPLFCMNQVYQKKEIRENWISKVELRTYPQFREMEMKKNGTYDKYNFRCDLQ</sequence>
<dbReference type="InterPro" id="IPR003406">
    <property type="entry name" value="Glyco_trans_14"/>
</dbReference>
<evidence type="ECO:0000256" key="1">
    <source>
        <dbReference type="ARBA" id="ARBA00004606"/>
    </source>
</evidence>
<accession>A0A9P1IWE4</accession>
<dbReference type="PANTHER" id="PTHR46671">
    <property type="entry name" value="PROTEIN CBG11221"/>
    <property type="match status" value="1"/>
</dbReference>
<dbReference type="GO" id="GO:0016757">
    <property type="term" value="F:glycosyltransferase activity"/>
    <property type="evidence" value="ECO:0007669"/>
    <property type="project" value="UniProtKB-KW"/>
</dbReference>
<dbReference type="EMBL" id="CANHGI010000005">
    <property type="protein sequence ID" value="CAI5453513.1"/>
    <property type="molecule type" value="Genomic_DNA"/>
</dbReference>
<protein>
    <submittedName>
        <fullName evidence="6">Uncharacterized protein</fullName>
    </submittedName>
</protein>
<dbReference type="Pfam" id="PF02485">
    <property type="entry name" value="Branch"/>
    <property type="match status" value="1"/>
</dbReference>
<keyword evidence="2" id="KW-0328">Glycosyltransferase</keyword>
<dbReference type="PANTHER" id="PTHR46671:SF5">
    <property type="entry name" value="NUCLEOTID_TRANS DOMAIN-CONTAINING PROTEIN"/>
    <property type="match status" value="1"/>
</dbReference>
<organism evidence="6 7">
    <name type="scientific">Caenorhabditis angaria</name>
    <dbReference type="NCBI Taxonomy" id="860376"/>
    <lineage>
        <taxon>Eukaryota</taxon>
        <taxon>Metazoa</taxon>
        <taxon>Ecdysozoa</taxon>
        <taxon>Nematoda</taxon>
        <taxon>Chromadorea</taxon>
        <taxon>Rhabditida</taxon>
        <taxon>Rhabditina</taxon>
        <taxon>Rhabditomorpha</taxon>
        <taxon>Rhabditoidea</taxon>
        <taxon>Rhabditidae</taxon>
        <taxon>Peloderinae</taxon>
        <taxon>Caenorhabditis</taxon>
    </lineage>
</organism>
<reference evidence="6" key="1">
    <citation type="submission" date="2022-11" db="EMBL/GenBank/DDBJ databases">
        <authorList>
            <person name="Kikuchi T."/>
        </authorList>
    </citation>
    <scope>NUCLEOTIDE SEQUENCE</scope>
    <source>
        <strain evidence="6">PS1010</strain>
    </source>
</reference>
<keyword evidence="3" id="KW-0808">Transferase</keyword>
<dbReference type="OrthoDB" id="2019572at2759"/>
<keyword evidence="5" id="KW-0325">Glycoprotein</keyword>
<name>A0A9P1IWE4_9PELO</name>
<comment type="caution">
    <text evidence="6">The sequence shown here is derived from an EMBL/GenBank/DDBJ whole genome shotgun (WGS) entry which is preliminary data.</text>
</comment>
<dbReference type="Proteomes" id="UP001152747">
    <property type="component" value="Unassembled WGS sequence"/>
</dbReference>
<keyword evidence="4" id="KW-0472">Membrane</keyword>
<dbReference type="GO" id="GO:0016020">
    <property type="term" value="C:membrane"/>
    <property type="evidence" value="ECO:0007669"/>
    <property type="project" value="UniProtKB-SubCell"/>
</dbReference>
<dbReference type="AlphaFoldDB" id="A0A9P1IWE4"/>
<comment type="subcellular location">
    <subcellularLocation>
        <location evidence="1">Membrane</location>
        <topology evidence="1">Single-pass type II membrane protein</topology>
    </subcellularLocation>
</comment>
<evidence type="ECO:0000256" key="4">
    <source>
        <dbReference type="ARBA" id="ARBA00023136"/>
    </source>
</evidence>